<keyword evidence="1" id="KW-0472">Membrane</keyword>
<dbReference type="OrthoDB" id="5902365at2"/>
<keyword evidence="3" id="KW-1185">Reference proteome</keyword>
<dbReference type="Proteomes" id="UP000288395">
    <property type="component" value="Unassembled WGS sequence"/>
</dbReference>
<dbReference type="AlphaFoldDB" id="A0A432W2W6"/>
<feature type="transmembrane region" description="Helical" evidence="1">
    <location>
        <begin position="12"/>
        <end position="31"/>
    </location>
</feature>
<evidence type="ECO:0000313" key="3">
    <source>
        <dbReference type="Proteomes" id="UP000288395"/>
    </source>
</evidence>
<protein>
    <submittedName>
        <fullName evidence="2">MSHA biogenesis protein MshA</fullName>
    </submittedName>
</protein>
<dbReference type="InterPro" id="IPR012902">
    <property type="entry name" value="N_methyl_site"/>
</dbReference>
<gene>
    <name evidence="2" type="ORF">CWE08_02135</name>
</gene>
<proteinExistence type="predicted"/>
<organism evidence="2 3">
    <name type="scientific">Aliidiomarina iranensis</name>
    <dbReference type="NCBI Taxonomy" id="1434071"/>
    <lineage>
        <taxon>Bacteria</taxon>
        <taxon>Pseudomonadati</taxon>
        <taxon>Pseudomonadota</taxon>
        <taxon>Gammaproteobacteria</taxon>
        <taxon>Alteromonadales</taxon>
        <taxon>Idiomarinaceae</taxon>
        <taxon>Aliidiomarina</taxon>
    </lineage>
</organism>
<comment type="caution">
    <text evidence="2">The sequence shown here is derived from an EMBL/GenBank/DDBJ whole genome shotgun (WGS) entry which is preliminary data.</text>
</comment>
<dbReference type="Gene3D" id="3.30.700.10">
    <property type="entry name" value="Glycoprotein, Type 4 Pilin"/>
    <property type="match status" value="1"/>
</dbReference>
<evidence type="ECO:0000313" key="2">
    <source>
        <dbReference type="EMBL" id="RUO23466.1"/>
    </source>
</evidence>
<keyword evidence="1" id="KW-1133">Transmembrane helix</keyword>
<dbReference type="SUPFAM" id="SSF54523">
    <property type="entry name" value="Pili subunits"/>
    <property type="match status" value="1"/>
</dbReference>
<dbReference type="PROSITE" id="PS00409">
    <property type="entry name" value="PROKAR_NTER_METHYL"/>
    <property type="match status" value="1"/>
</dbReference>
<sequence length="181" mass="18926">MKQQKGFTLIELIIVIIILGILAVTAAPRFFNFATDARISALQGLEGSINGAAGIIYGKSVINGTNTAATGTTEGVSVAYGYPTADETGILEAVSLSNDWTNEEVTGYENGTPAAAVTAIAIYSSAFDAATVTADWDFTEADASGCYVVYVEASRDIDSSGTEPVLGDISEYQVKRVTDQC</sequence>
<dbReference type="EMBL" id="PIPJ01000001">
    <property type="protein sequence ID" value="RUO23466.1"/>
    <property type="molecule type" value="Genomic_DNA"/>
</dbReference>
<dbReference type="NCBIfam" id="TIGR02532">
    <property type="entry name" value="IV_pilin_GFxxxE"/>
    <property type="match status" value="1"/>
</dbReference>
<accession>A0A432W2W6</accession>
<name>A0A432W2W6_9GAMM</name>
<dbReference type="RefSeq" id="WP_126765140.1">
    <property type="nucleotide sequence ID" value="NZ_PIPJ01000001.1"/>
</dbReference>
<dbReference type="Pfam" id="PF07963">
    <property type="entry name" value="N_methyl"/>
    <property type="match status" value="1"/>
</dbReference>
<keyword evidence="1" id="KW-0812">Transmembrane</keyword>
<reference evidence="3" key="1">
    <citation type="journal article" date="2018" name="Front. Microbiol.">
        <title>Genome-Based Analysis Reveals the Taxonomy and Diversity of the Family Idiomarinaceae.</title>
        <authorList>
            <person name="Liu Y."/>
            <person name="Lai Q."/>
            <person name="Shao Z."/>
        </authorList>
    </citation>
    <scope>NUCLEOTIDE SEQUENCE [LARGE SCALE GENOMIC DNA]</scope>
    <source>
        <strain evidence="3">GBPy7</strain>
    </source>
</reference>
<dbReference type="InterPro" id="IPR045584">
    <property type="entry name" value="Pilin-like"/>
</dbReference>
<evidence type="ECO:0000256" key="1">
    <source>
        <dbReference type="SAM" id="Phobius"/>
    </source>
</evidence>